<dbReference type="SUPFAM" id="SSF46626">
    <property type="entry name" value="Cytochrome c"/>
    <property type="match status" value="1"/>
</dbReference>
<dbReference type="SUPFAM" id="SSF52047">
    <property type="entry name" value="RNI-like"/>
    <property type="match status" value="1"/>
</dbReference>
<dbReference type="InterPro" id="IPR019251">
    <property type="entry name" value="DUF2231_TM"/>
</dbReference>
<organism evidence="6">
    <name type="scientific">marine sediment metagenome</name>
    <dbReference type="NCBI Taxonomy" id="412755"/>
    <lineage>
        <taxon>unclassified sequences</taxon>
        <taxon>metagenomes</taxon>
        <taxon>ecological metagenomes</taxon>
    </lineage>
</organism>
<keyword evidence="1" id="KW-0472">Membrane</keyword>
<proteinExistence type="predicted"/>
<dbReference type="Gene3D" id="3.80.10.10">
    <property type="entry name" value="Ribonuclease Inhibitor"/>
    <property type="match status" value="1"/>
</dbReference>
<dbReference type="Pfam" id="PF07635">
    <property type="entry name" value="PSCyt1"/>
    <property type="match status" value="1"/>
</dbReference>
<feature type="transmembrane region" description="Helical" evidence="1">
    <location>
        <begin position="14"/>
        <end position="32"/>
    </location>
</feature>
<gene>
    <name evidence="6" type="ORF">LCGC14_0243020</name>
</gene>
<keyword evidence="1" id="KW-0812">Transmembrane</keyword>
<accession>A0A0F9U6U7</accession>
<dbReference type="Gene3D" id="2.60.120.260">
    <property type="entry name" value="Galactose-binding domain-like"/>
    <property type="match status" value="1"/>
</dbReference>
<feature type="domain" description="DUF2231" evidence="4">
    <location>
        <begin position="11"/>
        <end position="131"/>
    </location>
</feature>
<protein>
    <recommendedName>
        <fullName evidence="7">Cytochrome c domain-containing protein</fullName>
    </recommendedName>
</protein>
<dbReference type="InterPro" id="IPR059177">
    <property type="entry name" value="GH29D-like_dom"/>
</dbReference>
<evidence type="ECO:0008006" key="7">
    <source>
        <dbReference type="Google" id="ProtNLM"/>
    </source>
</evidence>
<feature type="domain" description="GH29D-like beta-sandwich" evidence="5">
    <location>
        <begin position="461"/>
        <end position="520"/>
    </location>
</feature>
<feature type="domain" description="F5/8 type C" evidence="2">
    <location>
        <begin position="565"/>
        <end position="667"/>
    </location>
</feature>
<dbReference type="InterPro" id="IPR011429">
    <property type="entry name" value="Cyt_c_Planctomycete-type"/>
</dbReference>
<feature type="transmembrane region" description="Helical" evidence="1">
    <location>
        <begin position="109"/>
        <end position="128"/>
    </location>
</feature>
<dbReference type="InterPro" id="IPR032675">
    <property type="entry name" value="LRR_dom_sf"/>
</dbReference>
<evidence type="ECO:0000259" key="5">
    <source>
        <dbReference type="Pfam" id="PF13290"/>
    </source>
</evidence>
<evidence type="ECO:0000313" key="6">
    <source>
        <dbReference type="EMBL" id="KKN88930.1"/>
    </source>
</evidence>
<dbReference type="InterPro" id="IPR000421">
    <property type="entry name" value="FA58C"/>
</dbReference>
<name>A0A0F9U6U7_9ZZZZ</name>
<dbReference type="EMBL" id="LAZR01000124">
    <property type="protein sequence ID" value="KKN88930.1"/>
    <property type="molecule type" value="Genomic_DNA"/>
</dbReference>
<reference evidence="6" key="1">
    <citation type="journal article" date="2015" name="Nature">
        <title>Complex archaea that bridge the gap between prokaryotes and eukaryotes.</title>
        <authorList>
            <person name="Spang A."/>
            <person name="Saw J.H."/>
            <person name="Jorgensen S.L."/>
            <person name="Zaremba-Niedzwiedzka K."/>
            <person name="Martijn J."/>
            <person name="Lind A.E."/>
            <person name="van Eijk R."/>
            <person name="Schleper C."/>
            <person name="Guy L."/>
            <person name="Ettema T.J."/>
        </authorList>
    </citation>
    <scope>NUCLEOTIDE SEQUENCE</scope>
</reference>
<dbReference type="Pfam" id="PF00754">
    <property type="entry name" value="F5_F8_type_C"/>
    <property type="match status" value="1"/>
</dbReference>
<dbReference type="Pfam" id="PF13290">
    <property type="entry name" value="CHB_HEX_C_1"/>
    <property type="match status" value="1"/>
</dbReference>
<evidence type="ECO:0000259" key="2">
    <source>
        <dbReference type="Pfam" id="PF00754"/>
    </source>
</evidence>
<feature type="transmembrane region" description="Helical" evidence="1">
    <location>
        <begin position="78"/>
        <end position="97"/>
    </location>
</feature>
<dbReference type="AlphaFoldDB" id="A0A0F9U6U7"/>
<evidence type="ECO:0000259" key="4">
    <source>
        <dbReference type="Pfam" id="PF09990"/>
    </source>
</evidence>
<comment type="caution">
    <text evidence="6">The sequence shown here is derived from an EMBL/GenBank/DDBJ whole genome shotgun (WGS) entry which is preliminary data.</text>
</comment>
<dbReference type="InterPro" id="IPR008979">
    <property type="entry name" value="Galactose-bd-like_sf"/>
</dbReference>
<dbReference type="GO" id="GO:0020037">
    <property type="term" value="F:heme binding"/>
    <property type="evidence" value="ECO:0007669"/>
    <property type="project" value="InterPro"/>
</dbReference>
<evidence type="ECO:0000256" key="1">
    <source>
        <dbReference type="SAM" id="Phobius"/>
    </source>
</evidence>
<keyword evidence="1" id="KW-1133">Transmembrane helix</keyword>
<dbReference type="SUPFAM" id="SSF49785">
    <property type="entry name" value="Galactose-binding domain-like"/>
    <property type="match status" value="1"/>
</dbReference>
<dbReference type="InterPro" id="IPR036909">
    <property type="entry name" value="Cyt_c-like_dom_sf"/>
</dbReference>
<dbReference type="GO" id="GO:0009055">
    <property type="term" value="F:electron transfer activity"/>
    <property type="evidence" value="ECO:0007669"/>
    <property type="project" value="InterPro"/>
</dbReference>
<sequence length="685" mass="76453">MIQLGIQIGHLHPLFVHLPIGIIMLAFILEVYGRIRAKESFSEVVEFTLLIAGITALLSLGTGWLLGEESGYDEDSLFLHRWMAVAFTTTTVLLYLVKRSKASWVSKTYIPMFLIVLALISLTGHFGGNMTHGEDYLFIKEQQEVVITNIEEAQVYAQVIQPILDDKCVSCHNANKAKGGLLMNNSNEITKGGDSGNLFDTISGEEQSLFLARVHLPLENEDHMPPKGKVQLTDNEKALLEWWIENKNCFECQVNELPREEKMIAILTSLEKDTSAIAVLAKEAQEVPKEWIQGVRNAGISIQTLSGKNHLLAVSMASMDAITANKLELLEEYAPNIIEMDFGFSNFNDELMSGLSPFKNLLKLKLQHTKVTDAITKELKNFELLESLNLYGTAVTDKLILKLKDNKKLQNIYLWKTDVSTDGLAQLQEDIPGITIQQIGADVFEATVLDPPTIISEASFFTDSLKISMESLFDGTEVYYTLDGTVPTESSLKYESDIVLTTTANVKAIAVKKEWEPSFVTERTFIKNNIAYAKVNLLSIPNEKYKGQKGKTLMDQKRGSINFVDGNWLGFEGKHLDAIVELKEQNSISKVSIGALSAPASWIFYPTSFVVSVSNDGKSFKEIGRKNMGEEVPNAEVKLTFFDLDFTPTKAKYVKVSIKSPLKNPKWHTDPGGKSWIFIDEVVLN</sequence>
<dbReference type="Pfam" id="PF09990">
    <property type="entry name" value="DUF2231"/>
    <property type="match status" value="1"/>
</dbReference>
<feature type="domain" description="Cytochrome C Planctomycete-type" evidence="3">
    <location>
        <begin position="168"/>
        <end position="228"/>
    </location>
</feature>
<feature type="transmembrane region" description="Helical" evidence="1">
    <location>
        <begin position="44"/>
        <end position="66"/>
    </location>
</feature>
<evidence type="ECO:0000259" key="3">
    <source>
        <dbReference type="Pfam" id="PF07635"/>
    </source>
</evidence>